<name>A0A6I6SMM5_9GAMM</name>
<reference evidence="2 3" key="1">
    <citation type="submission" date="2019-01" db="EMBL/GenBank/DDBJ databases">
        <title>Complete genome of a denitifying bacterium Halomons sp. BC-M4-5.</title>
        <authorList>
            <person name="Wang L."/>
            <person name="Shao Z."/>
        </authorList>
    </citation>
    <scope>NUCLEOTIDE SEQUENCE [LARGE SCALE GENOMIC DNA]</scope>
    <source>
        <strain evidence="2 3">BC-M4-5</strain>
    </source>
</reference>
<protein>
    <recommendedName>
        <fullName evidence="1">Microcin J25-processing protein McjB C-terminal domain-containing protein</fullName>
    </recommendedName>
</protein>
<gene>
    <name evidence="2" type="ORF">EKK97_09515</name>
</gene>
<dbReference type="Proteomes" id="UP000464013">
    <property type="component" value="Chromosome"/>
</dbReference>
<evidence type="ECO:0000259" key="1">
    <source>
        <dbReference type="Pfam" id="PF13471"/>
    </source>
</evidence>
<accession>A0A6I6SMM5</accession>
<dbReference type="KEGG" id="htx:EKK97_09515"/>
<proteinExistence type="predicted"/>
<dbReference type="InterPro" id="IPR032708">
    <property type="entry name" value="McjB_C"/>
</dbReference>
<evidence type="ECO:0000313" key="2">
    <source>
        <dbReference type="EMBL" id="QHC49796.1"/>
    </source>
</evidence>
<sequence>MALEESMNSKIWLKNIDRISLCSASVDYKAKKAFKAVLNWIVKNNYRGGCHDTSAALHILLEEQGVKSSLCIGEVKIDEQSFFDHSWVTVDDLVLDASVCMPNIGGYAFPPVFASKDLLTLDVPQIYYGERSPVGFDSEAKFVSTASLSEYSTGHLDDPNKLWSLTKTLAKEAGVKVNAGKLKDQYGAVMQTCSLRLNPLTNNCNGSIYAALQLPAELGVS</sequence>
<keyword evidence="3" id="KW-1185">Reference proteome</keyword>
<dbReference type="Pfam" id="PF13471">
    <property type="entry name" value="Transglut_core3"/>
    <property type="match status" value="1"/>
</dbReference>
<evidence type="ECO:0000313" key="3">
    <source>
        <dbReference type="Proteomes" id="UP000464013"/>
    </source>
</evidence>
<dbReference type="EMBL" id="CP035042">
    <property type="protein sequence ID" value="QHC49796.1"/>
    <property type="molecule type" value="Genomic_DNA"/>
</dbReference>
<dbReference type="AlphaFoldDB" id="A0A6I6SMM5"/>
<organism evidence="2 3">
    <name type="scientific">Billgrantia tianxiuensis</name>
    <dbReference type="NCBI Taxonomy" id="2497861"/>
    <lineage>
        <taxon>Bacteria</taxon>
        <taxon>Pseudomonadati</taxon>
        <taxon>Pseudomonadota</taxon>
        <taxon>Gammaproteobacteria</taxon>
        <taxon>Oceanospirillales</taxon>
        <taxon>Halomonadaceae</taxon>
        <taxon>Billgrantia</taxon>
    </lineage>
</organism>
<feature type="domain" description="Microcin J25-processing protein McjB C-terminal" evidence="1">
    <location>
        <begin position="45"/>
        <end position="96"/>
    </location>
</feature>